<evidence type="ECO:0000256" key="1">
    <source>
        <dbReference type="ARBA" id="ARBA00004308"/>
    </source>
</evidence>
<dbReference type="SUPFAM" id="SSF48371">
    <property type="entry name" value="ARM repeat"/>
    <property type="match status" value="1"/>
</dbReference>
<evidence type="ECO:0000256" key="2">
    <source>
        <dbReference type="ARBA" id="ARBA00022448"/>
    </source>
</evidence>
<dbReference type="Proteomes" id="UP000748756">
    <property type="component" value="Unassembled WGS sequence"/>
</dbReference>
<evidence type="ECO:0000313" key="7">
    <source>
        <dbReference type="Proteomes" id="UP000748756"/>
    </source>
</evidence>
<keyword evidence="2" id="KW-0813">Transport</keyword>
<sequence length="289" mass="31656">MEFSRKLLSALTTGQSTDPGRRAADATAFSEESLDALRLNISNPGLSTAAMKDNMLRLIYGEMMGQDVQFGAIYALKLAQSGQTVAEKQAGYLACYLLLQEGNELNIMLVNTLQKDLTSSNYHHVVVALIILCNMTLPDVIPSMVSHVLTALSHTHESVRKRALIALKNFYTLNTELISPYFDQIKDLLYDPEPSVMSAALGFFALAVKDHARVMKELVPALIGILQQVADGKLPRGYLYHGMAAPWIQIRCLMIMAQLGHDDLSASTAMTPVVLRAFHKASQGVDAAF</sequence>
<feature type="domain" description="Clathrin/coatomer adaptor adaptin-like N-terminal" evidence="5">
    <location>
        <begin position="47"/>
        <end position="277"/>
    </location>
</feature>
<gene>
    <name evidence="6" type="primary">AP4E1_2</name>
    <name evidence="6" type="ORF">BG015_009189</name>
</gene>
<dbReference type="GO" id="GO:0006886">
    <property type="term" value="P:intracellular protein transport"/>
    <property type="evidence" value="ECO:0007669"/>
    <property type="project" value="InterPro"/>
</dbReference>
<evidence type="ECO:0000256" key="4">
    <source>
        <dbReference type="ARBA" id="ARBA00023136"/>
    </source>
</evidence>
<dbReference type="GO" id="GO:0012505">
    <property type="term" value="C:endomembrane system"/>
    <property type="evidence" value="ECO:0007669"/>
    <property type="project" value="UniProtKB-SubCell"/>
</dbReference>
<dbReference type="InterPro" id="IPR016024">
    <property type="entry name" value="ARM-type_fold"/>
</dbReference>
<evidence type="ECO:0000313" key="6">
    <source>
        <dbReference type="EMBL" id="KAF9149051.1"/>
    </source>
</evidence>
<dbReference type="OrthoDB" id="29308at2759"/>
<dbReference type="Gene3D" id="1.25.10.10">
    <property type="entry name" value="Leucine-rich Repeat Variant"/>
    <property type="match status" value="1"/>
</dbReference>
<keyword evidence="3" id="KW-0653">Protein transport</keyword>
<accession>A0A9P5VA55</accession>
<protein>
    <submittedName>
        <fullName evidence="6">AP-4 complex subunit epsilon-1</fullName>
    </submittedName>
</protein>
<reference evidence="6" key="1">
    <citation type="journal article" date="2020" name="Fungal Divers.">
        <title>Resolving the Mortierellaceae phylogeny through synthesis of multi-gene phylogenetics and phylogenomics.</title>
        <authorList>
            <person name="Vandepol N."/>
            <person name="Liber J."/>
            <person name="Desiro A."/>
            <person name="Na H."/>
            <person name="Kennedy M."/>
            <person name="Barry K."/>
            <person name="Grigoriev I.V."/>
            <person name="Miller A.N."/>
            <person name="O'Donnell K."/>
            <person name="Stajich J.E."/>
            <person name="Bonito G."/>
        </authorList>
    </citation>
    <scope>NUCLEOTIDE SEQUENCE</scope>
    <source>
        <strain evidence="6">NRRL 6426</strain>
    </source>
</reference>
<comment type="caution">
    <text evidence="6">The sequence shown here is derived from an EMBL/GenBank/DDBJ whole genome shotgun (WGS) entry which is preliminary data.</text>
</comment>
<evidence type="ECO:0000259" key="5">
    <source>
        <dbReference type="Pfam" id="PF01602"/>
    </source>
</evidence>
<dbReference type="InterPro" id="IPR002553">
    <property type="entry name" value="Clathrin/coatomer_adapt-like_N"/>
</dbReference>
<name>A0A9P5VA55_9FUNG</name>
<evidence type="ECO:0000256" key="3">
    <source>
        <dbReference type="ARBA" id="ARBA00022927"/>
    </source>
</evidence>
<dbReference type="AlphaFoldDB" id="A0A9P5VA55"/>
<dbReference type="InterPro" id="IPR050840">
    <property type="entry name" value="Adaptor_Complx_Large_Subunit"/>
</dbReference>
<dbReference type="PANTHER" id="PTHR22780">
    <property type="entry name" value="ADAPTIN, ALPHA/GAMMA/EPSILON"/>
    <property type="match status" value="1"/>
</dbReference>
<keyword evidence="4" id="KW-0472">Membrane</keyword>
<comment type="subcellular location">
    <subcellularLocation>
        <location evidence="1">Endomembrane system</location>
    </subcellularLocation>
</comment>
<dbReference type="InterPro" id="IPR011989">
    <property type="entry name" value="ARM-like"/>
</dbReference>
<organism evidence="6 7">
    <name type="scientific">Linnemannia schmuckeri</name>
    <dbReference type="NCBI Taxonomy" id="64567"/>
    <lineage>
        <taxon>Eukaryota</taxon>
        <taxon>Fungi</taxon>
        <taxon>Fungi incertae sedis</taxon>
        <taxon>Mucoromycota</taxon>
        <taxon>Mortierellomycotina</taxon>
        <taxon>Mortierellomycetes</taxon>
        <taxon>Mortierellales</taxon>
        <taxon>Mortierellaceae</taxon>
        <taxon>Linnemannia</taxon>
    </lineage>
</organism>
<keyword evidence="7" id="KW-1185">Reference proteome</keyword>
<dbReference type="EMBL" id="JAAAUQ010000580">
    <property type="protein sequence ID" value="KAF9149051.1"/>
    <property type="molecule type" value="Genomic_DNA"/>
</dbReference>
<feature type="non-terminal residue" evidence="6">
    <location>
        <position position="289"/>
    </location>
</feature>
<dbReference type="GO" id="GO:0016192">
    <property type="term" value="P:vesicle-mediated transport"/>
    <property type="evidence" value="ECO:0007669"/>
    <property type="project" value="InterPro"/>
</dbReference>
<dbReference type="Pfam" id="PF01602">
    <property type="entry name" value="Adaptin_N"/>
    <property type="match status" value="1"/>
</dbReference>
<dbReference type="GO" id="GO:0030117">
    <property type="term" value="C:membrane coat"/>
    <property type="evidence" value="ECO:0007669"/>
    <property type="project" value="InterPro"/>
</dbReference>
<proteinExistence type="predicted"/>